<evidence type="ECO:0000256" key="1">
    <source>
        <dbReference type="SAM" id="Coils"/>
    </source>
</evidence>
<dbReference type="InterPro" id="IPR036869">
    <property type="entry name" value="J_dom_sf"/>
</dbReference>
<protein>
    <recommendedName>
        <fullName evidence="5">Molecular chaperone DnaJ</fullName>
    </recommendedName>
</protein>
<sequence length="363" mass="41199">MSKQQLVRISIPEKAGHPLSKPQKEFNRLTEKISELEKEIEAFRQTTSHIQARMVAEYLPLLRKYNLLRAELVRVFDRAHDRPDTTTSEKKKLADLILAIAFELIDQHGLDDLKAIYDKYDSDGFDTTTAGDHSLPDTPDEAAQMLPDSRSDAFADSRLPMESGGAFMPATQEKAVEKSRIKTGNRKDKPTTARQQAREAKKQLEARAITKTVRMLYMDLVKTFHPDREADEAEKVRKTGIMQRVTEAYETGDLLALLRLQLEFERIGQADLKNLADEPLMHYNKILRQQVGELEQELAGLHQYLAAISGRAAMPANQATGLEYQLNTDLNTLRKSSKILKNDLKILADSAQMKAFLKTYRMA</sequence>
<organism evidence="3 4">
    <name type="scientific">Arsenicibacter rosenii</name>
    <dbReference type="NCBI Taxonomy" id="1750698"/>
    <lineage>
        <taxon>Bacteria</taxon>
        <taxon>Pseudomonadati</taxon>
        <taxon>Bacteroidota</taxon>
        <taxon>Cytophagia</taxon>
        <taxon>Cytophagales</taxon>
        <taxon>Spirosomataceae</taxon>
        <taxon>Arsenicibacter</taxon>
    </lineage>
</organism>
<evidence type="ECO:0000256" key="2">
    <source>
        <dbReference type="SAM" id="MobiDB-lite"/>
    </source>
</evidence>
<comment type="caution">
    <text evidence="3">The sequence shown here is derived from an EMBL/GenBank/DDBJ whole genome shotgun (WGS) entry which is preliminary data.</text>
</comment>
<keyword evidence="1" id="KW-0175">Coiled coil</keyword>
<proteinExistence type="predicted"/>
<dbReference type="RefSeq" id="WP_071506570.1">
    <property type="nucleotide sequence ID" value="NZ_MORL01000035.1"/>
</dbReference>
<evidence type="ECO:0000313" key="4">
    <source>
        <dbReference type="Proteomes" id="UP000181790"/>
    </source>
</evidence>
<gene>
    <name evidence="3" type="ORF">BLX24_28115</name>
</gene>
<evidence type="ECO:0000313" key="3">
    <source>
        <dbReference type="EMBL" id="OIN55792.1"/>
    </source>
</evidence>
<dbReference type="OrthoDB" id="114754at2"/>
<feature type="compositionally biased region" description="Basic and acidic residues" evidence="2">
    <location>
        <begin position="174"/>
        <end position="198"/>
    </location>
</feature>
<dbReference type="AlphaFoldDB" id="A0A1S2VAS5"/>
<reference evidence="3 4" key="1">
    <citation type="submission" date="2016-10" db="EMBL/GenBank/DDBJ databases">
        <title>Arsenicibacter rosenii gen. nov., sp. nov., an efficient arsenic-methylating bacterium isolated from an arsenic-contaminated paddy soil.</title>
        <authorList>
            <person name="Huang K."/>
        </authorList>
    </citation>
    <scope>NUCLEOTIDE SEQUENCE [LARGE SCALE GENOMIC DNA]</scope>
    <source>
        <strain evidence="3 4">SM-1</strain>
    </source>
</reference>
<name>A0A1S2VAS5_9BACT</name>
<feature type="region of interest" description="Disordered" evidence="2">
    <location>
        <begin position="171"/>
        <end position="198"/>
    </location>
</feature>
<feature type="coiled-coil region" evidence="1">
    <location>
        <begin position="19"/>
        <end position="53"/>
    </location>
</feature>
<accession>A0A1S2VAS5</accession>
<keyword evidence="4" id="KW-1185">Reference proteome</keyword>
<dbReference type="SUPFAM" id="SSF46565">
    <property type="entry name" value="Chaperone J-domain"/>
    <property type="match status" value="1"/>
</dbReference>
<dbReference type="EMBL" id="MORL01000035">
    <property type="protein sequence ID" value="OIN55792.1"/>
    <property type="molecule type" value="Genomic_DNA"/>
</dbReference>
<evidence type="ECO:0008006" key="5">
    <source>
        <dbReference type="Google" id="ProtNLM"/>
    </source>
</evidence>
<dbReference type="Proteomes" id="UP000181790">
    <property type="component" value="Unassembled WGS sequence"/>
</dbReference>